<comment type="similarity">
    <text evidence="1">Belongs to the spermidine/spermine synthase family.</text>
</comment>
<evidence type="ECO:0000313" key="8">
    <source>
        <dbReference type="Proteomes" id="UP000428803"/>
    </source>
</evidence>
<dbReference type="Gene3D" id="3.40.50.150">
    <property type="entry name" value="Vaccinia Virus protein VP39"/>
    <property type="match status" value="1"/>
</dbReference>
<keyword evidence="3 4" id="KW-0620">Polyamine biosynthesis</keyword>
<comment type="caution">
    <text evidence="4">Lacks conserved residue(s) required for the propagation of feature annotation.</text>
</comment>
<name>A0A6I6L874_9SPHN</name>
<organism evidence="7 8">
    <name type="scientific">Sphingorhabdus lacus</name>
    <dbReference type="NCBI Taxonomy" id="392610"/>
    <lineage>
        <taxon>Bacteria</taxon>
        <taxon>Pseudomonadati</taxon>
        <taxon>Pseudomonadota</taxon>
        <taxon>Alphaproteobacteria</taxon>
        <taxon>Sphingomonadales</taxon>
        <taxon>Sphingomonadaceae</taxon>
        <taxon>Sphingorhabdus</taxon>
    </lineage>
</organism>
<keyword evidence="2 4" id="KW-0808">Transferase</keyword>
<feature type="transmembrane region" description="Helical" evidence="5">
    <location>
        <begin position="374"/>
        <end position="392"/>
    </location>
</feature>
<evidence type="ECO:0000256" key="5">
    <source>
        <dbReference type="SAM" id="Phobius"/>
    </source>
</evidence>
<dbReference type="AlphaFoldDB" id="A0A6I6L874"/>
<feature type="transmembrane region" description="Helical" evidence="5">
    <location>
        <begin position="125"/>
        <end position="149"/>
    </location>
</feature>
<evidence type="ECO:0000256" key="3">
    <source>
        <dbReference type="ARBA" id="ARBA00023115"/>
    </source>
</evidence>
<dbReference type="EMBL" id="CP035733">
    <property type="protein sequence ID" value="QGY80688.1"/>
    <property type="molecule type" value="Genomic_DNA"/>
</dbReference>
<keyword evidence="5" id="KW-0812">Transmembrane</keyword>
<dbReference type="InterPro" id="IPR029063">
    <property type="entry name" value="SAM-dependent_MTases_sf"/>
</dbReference>
<dbReference type="RefSeq" id="WP_158900148.1">
    <property type="nucleotide sequence ID" value="NZ_CP035733.1"/>
</dbReference>
<feature type="transmembrane region" description="Helical" evidence="5">
    <location>
        <begin position="161"/>
        <end position="185"/>
    </location>
</feature>
<feature type="transmembrane region" description="Helical" evidence="5">
    <location>
        <begin position="399"/>
        <end position="417"/>
    </location>
</feature>
<dbReference type="NCBIfam" id="NF037959">
    <property type="entry name" value="MFS_SpdSyn"/>
    <property type="match status" value="1"/>
</dbReference>
<feature type="transmembrane region" description="Helical" evidence="5">
    <location>
        <begin position="12"/>
        <end position="31"/>
    </location>
</feature>
<feature type="transmembrane region" description="Helical" evidence="5">
    <location>
        <begin position="316"/>
        <end position="335"/>
    </location>
</feature>
<feature type="transmembrane region" description="Helical" evidence="5">
    <location>
        <begin position="289"/>
        <end position="310"/>
    </location>
</feature>
<reference evidence="8" key="1">
    <citation type="submission" date="2019-01" db="EMBL/GenBank/DDBJ databases">
        <title>Sphingorhabdus lacus sp.nov., isolated from an oligotrophic freshwater lake.</title>
        <authorList>
            <person name="Park M."/>
        </authorList>
    </citation>
    <scope>NUCLEOTIDE SEQUENCE [LARGE SCALE GENOMIC DNA]</scope>
    <source>
        <strain evidence="8">IMCC1753</strain>
    </source>
</reference>
<dbReference type="InterPro" id="IPR030374">
    <property type="entry name" value="PABS"/>
</dbReference>
<keyword evidence="5" id="KW-0472">Membrane</keyword>
<feature type="domain" description="PABS" evidence="6">
    <location>
        <begin position="516"/>
        <end position="665"/>
    </location>
</feature>
<evidence type="ECO:0000259" key="6">
    <source>
        <dbReference type="PROSITE" id="PS51006"/>
    </source>
</evidence>
<gene>
    <name evidence="7" type="ORF">EUU25_08680</name>
</gene>
<feature type="transmembrane region" description="Helical" evidence="5">
    <location>
        <begin position="347"/>
        <end position="368"/>
    </location>
</feature>
<feature type="transmembrane region" description="Helical" evidence="5">
    <location>
        <begin position="81"/>
        <end position="105"/>
    </location>
</feature>
<dbReference type="PANTHER" id="PTHR43317:SF1">
    <property type="entry name" value="THERMOSPERMINE SYNTHASE ACAULIS5"/>
    <property type="match status" value="1"/>
</dbReference>
<evidence type="ECO:0000313" key="7">
    <source>
        <dbReference type="EMBL" id="QGY80688.1"/>
    </source>
</evidence>
<dbReference type="SUPFAM" id="SSF53335">
    <property type="entry name" value="S-adenosyl-L-methionine-dependent methyltransferases"/>
    <property type="match status" value="1"/>
</dbReference>
<evidence type="ECO:0000256" key="4">
    <source>
        <dbReference type="PROSITE-ProRule" id="PRU00354"/>
    </source>
</evidence>
<feature type="transmembrane region" description="Helical" evidence="5">
    <location>
        <begin position="191"/>
        <end position="209"/>
    </location>
</feature>
<dbReference type="GO" id="GO:0006596">
    <property type="term" value="P:polyamine biosynthetic process"/>
    <property type="evidence" value="ECO:0007669"/>
    <property type="project" value="UniProtKB-UniRule"/>
</dbReference>
<keyword evidence="5" id="KW-1133">Transmembrane helix</keyword>
<proteinExistence type="inferred from homology"/>
<evidence type="ECO:0000256" key="1">
    <source>
        <dbReference type="ARBA" id="ARBA00007867"/>
    </source>
</evidence>
<dbReference type="PROSITE" id="PS51006">
    <property type="entry name" value="PABS_2"/>
    <property type="match status" value="1"/>
</dbReference>
<feature type="transmembrane region" description="Helical" evidence="5">
    <location>
        <begin position="43"/>
        <end position="69"/>
    </location>
</feature>
<dbReference type="OrthoDB" id="8171135at2"/>
<dbReference type="GO" id="GO:0016740">
    <property type="term" value="F:transferase activity"/>
    <property type="evidence" value="ECO:0007669"/>
    <property type="project" value="UniProtKB-UniRule"/>
</dbReference>
<feature type="transmembrane region" description="Helical" evidence="5">
    <location>
        <begin position="230"/>
        <end position="251"/>
    </location>
</feature>
<protein>
    <recommendedName>
        <fullName evidence="6">PABS domain-containing protein</fullName>
    </recommendedName>
</protein>
<feature type="transmembrane region" description="Helical" evidence="5">
    <location>
        <begin position="263"/>
        <end position="282"/>
    </location>
</feature>
<sequence>MNTERLPSLKRTIAAICMLLSGMAALVYQIVWTHQMSVAIGTAQSAVAIMLASFLGGLALGGWIAARWLNSSLDAGKRYVLLELFIALWAIALPFVFPALQTLAISLLASGSLLPPDAGLPQFGVYLIIVMVAFAPPTIAMGATLPILVRAVRGETEDVAGLYALNTFGAAAGAVLAGFLLVPYIGLTAASQLGAVANLAAAALAWRHLRANSQNAECGEGSGPRPVPRLLIAAGLAGIATFALEVFWTRLLAIPFGGTTQGFAFMLGLWLAGLALGGIFAARKTGSAAIALTAGAVLSVLGYIAILVTGAAAKTAVLALFPGAVAFGMAYPRFVDAAGGDPARSAALIYASNTAGAVVGSMLAGHYLLESFGFGGTLLVAALLLFLAAAAASPNMKAASGFAGCALASIGALLLGIPEPYSLLKNGVVDSDTSGELLSLSVGRVATVEVRDRDDGIVVRSDGLPEALVPRAGMPPSLNDQHWLTVLPALARTEARSMMVIGLGGGVSLETVPSWVRRIDVVEIEQRIIEANRNIASQREVNPLADSRITLVHNDARNSMLRTRKSYDIIVSQPSHPWTAGSASLYTQQFVALAKSRLADRGVFVQWMNASFVDPHLMRSFLATVASEFKVVRVYEPVPFNLIIIASDAPISPESGFVRVGSTSSKLFKRAGILSAQDFAWSLLLDEHSVRQLIKGVELIGDDRNSMAFETGPGRGIMTRTALDAITKRPAEVRADSAYSSLRLAQAGLLPFSRTTENSLLAAARQKGTAGDYAALAAMDENLASLIPTEPGYASANHLRAAWRLERIGSLRPDLRGDMSREALDIVDAALSVETTTDLLIQRATLAQLIGDDAMLAETALVFAHVVRQGSSSEIETRRSQALIAALQRLPSTVIQRRALSALAGTY</sequence>
<keyword evidence="8" id="KW-1185">Reference proteome</keyword>
<dbReference type="PANTHER" id="PTHR43317">
    <property type="entry name" value="THERMOSPERMINE SYNTHASE ACAULIS5"/>
    <property type="match status" value="1"/>
</dbReference>
<dbReference type="Pfam" id="PF01564">
    <property type="entry name" value="Spermine_synth"/>
    <property type="match status" value="1"/>
</dbReference>
<evidence type="ECO:0000256" key="2">
    <source>
        <dbReference type="ARBA" id="ARBA00022679"/>
    </source>
</evidence>
<accession>A0A6I6L874</accession>
<dbReference type="InterPro" id="IPR036259">
    <property type="entry name" value="MFS_trans_sf"/>
</dbReference>
<dbReference type="SUPFAM" id="SSF103473">
    <property type="entry name" value="MFS general substrate transporter"/>
    <property type="match status" value="1"/>
</dbReference>
<dbReference type="KEGG" id="slaa:EUU25_08680"/>
<dbReference type="Proteomes" id="UP000428803">
    <property type="component" value="Chromosome"/>
</dbReference>